<keyword evidence="3" id="KW-0496">Mitochondrion</keyword>
<dbReference type="InterPro" id="IPR001268">
    <property type="entry name" value="NADH_UbQ_OxRdtase_30kDa_su"/>
</dbReference>
<evidence type="ECO:0000256" key="1">
    <source>
        <dbReference type="ARBA" id="ARBA00007569"/>
    </source>
</evidence>
<dbReference type="Pfam" id="PF00329">
    <property type="entry name" value="Complex1_30kDa"/>
    <property type="match status" value="1"/>
</dbReference>
<dbReference type="Gene3D" id="3.30.460.80">
    <property type="entry name" value="NADH:ubiquinone oxidoreductase, 30kDa subunit"/>
    <property type="match status" value="1"/>
</dbReference>
<dbReference type="PANTHER" id="PTHR10884">
    <property type="entry name" value="NADH DEHYDROGENASE UBIQUINONE IRON-SULFUR PROTEIN 3"/>
    <property type="match status" value="1"/>
</dbReference>
<dbReference type="SUPFAM" id="SSF143243">
    <property type="entry name" value="Nqo5-like"/>
    <property type="match status" value="1"/>
</dbReference>
<evidence type="ECO:0000313" key="3">
    <source>
        <dbReference type="EMBL" id="SYZ47168.1"/>
    </source>
</evidence>
<dbReference type="AlphaFoldDB" id="A0A3P3YWB9"/>
<evidence type="ECO:0000259" key="2">
    <source>
        <dbReference type="Pfam" id="PF00329"/>
    </source>
</evidence>
<protein>
    <submittedName>
        <fullName evidence="3">E56cba02-3609-47eb-b261-97bd46cf4d02</fullName>
    </submittedName>
</protein>
<reference evidence="3" key="1">
    <citation type="submission" date="2018-05" db="EMBL/GenBank/DDBJ databases">
        <authorList>
            <person name="Fogelqvist J."/>
        </authorList>
    </citation>
    <scope>NUCLEOTIDE SEQUENCE [LARGE SCALE GENOMIC DNA]</scope>
</reference>
<dbReference type="GO" id="GO:0008137">
    <property type="term" value="F:NADH dehydrogenase (ubiquinone) activity"/>
    <property type="evidence" value="ECO:0007669"/>
    <property type="project" value="InterPro"/>
</dbReference>
<dbReference type="InterPro" id="IPR037232">
    <property type="entry name" value="NADH_quin_OxRdtase_su_C/D-like"/>
</dbReference>
<accession>A0A3P3YWB9</accession>
<organism evidence="3">
    <name type="scientific">Plasmodiophora brassicae</name>
    <name type="common">Clubroot disease agent</name>
    <dbReference type="NCBI Taxonomy" id="37360"/>
    <lineage>
        <taxon>Eukaryota</taxon>
        <taxon>Sar</taxon>
        <taxon>Rhizaria</taxon>
        <taxon>Endomyxa</taxon>
        <taxon>Phytomyxea</taxon>
        <taxon>Plasmodiophorida</taxon>
        <taxon>Plasmodiophoridae</taxon>
        <taxon>Plasmodiophora</taxon>
    </lineage>
</organism>
<feature type="domain" description="NADH:ubiquinone oxidoreductase 30kDa subunit" evidence="2">
    <location>
        <begin position="46"/>
        <end position="161"/>
    </location>
</feature>
<dbReference type="PANTHER" id="PTHR10884:SF14">
    <property type="entry name" value="NADH DEHYDROGENASE [UBIQUINONE] IRON-SULFUR PROTEIN 3, MITOCHONDRIAL"/>
    <property type="match status" value="1"/>
</dbReference>
<comment type="similarity">
    <text evidence="1">Belongs to the complex I 30 kDa subunit family.</text>
</comment>
<sequence length="190" mass="22585">MEKVLKVGQLHKLIEKYTLNIVKSCLRGIISVCVNRKIIAMGVWNEFIQPISIFLKNHTLTQYKILIDIIAVDYLSKLKRFEIIYNFLSISRNSRFFLKSNLTLLATINSISLIYPAAVWFEREVWDMFGIFFINNFDLRRILTDYGFGHPFRKDFPLSGYVEVRYDENQKRILTESLEMAQEYRDFDFL</sequence>
<name>A0A3P3YWB9_PLABS</name>
<gene>
    <name evidence="3" type="ORF">PLBR_LOCUS14</name>
</gene>
<dbReference type="EMBL" id="LS992577">
    <property type="protein sequence ID" value="SYZ47168.1"/>
    <property type="molecule type" value="Genomic_DNA"/>
</dbReference>
<geneLocation type="mitochondrion" evidence="3"/>
<proteinExistence type="inferred from homology"/>